<evidence type="ECO:0000259" key="7">
    <source>
        <dbReference type="PROSITE" id="PS51059"/>
    </source>
</evidence>
<keyword evidence="4" id="KW-0520">NAD</keyword>
<dbReference type="InterPro" id="IPR037197">
    <property type="entry name" value="WWE_dom_sf"/>
</dbReference>
<dbReference type="PANTHER" id="PTHR45740:SF2">
    <property type="entry name" value="POLY [ADP-RIBOSE] POLYMERASE"/>
    <property type="match status" value="1"/>
</dbReference>
<accession>A0A812MJP9</accession>
<dbReference type="PROSITE" id="PS50918">
    <property type="entry name" value="WWE"/>
    <property type="match status" value="1"/>
</dbReference>
<dbReference type="Pfam" id="PF02825">
    <property type="entry name" value="WWE"/>
    <property type="match status" value="1"/>
</dbReference>
<evidence type="ECO:0000256" key="2">
    <source>
        <dbReference type="ARBA" id="ARBA00023242"/>
    </source>
</evidence>
<dbReference type="GO" id="GO:0005634">
    <property type="term" value="C:nucleus"/>
    <property type="evidence" value="ECO:0007669"/>
    <property type="project" value="UniProtKB-SubCell"/>
</dbReference>
<keyword evidence="2" id="KW-0539">Nucleus</keyword>
<feature type="domain" description="PARP catalytic" evidence="7">
    <location>
        <begin position="410"/>
        <end position="655"/>
    </location>
</feature>
<evidence type="ECO:0000313" key="9">
    <source>
        <dbReference type="Proteomes" id="UP000604046"/>
    </source>
</evidence>
<dbReference type="InterPro" id="IPR012317">
    <property type="entry name" value="Poly(ADP-ribose)pol_cat_dom"/>
</dbReference>
<comment type="subcellular location">
    <subcellularLocation>
        <location evidence="1">Nucleus</location>
    </subcellularLocation>
</comment>
<dbReference type="PANTHER" id="PTHR45740">
    <property type="entry name" value="POLY [ADP-RIBOSE] POLYMERASE"/>
    <property type="match status" value="1"/>
</dbReference>
<dbReference type="OrthoDB" id="406509at2759"/>
<gene>
    <name evidence="8" type="primary">TNKS2</name>
    <name evidence="8" type="ORF">SNAT2548_LOCUS13537</name>
</gene>
<evidence type="ECO:0000313" key="8">
    <source>
        <dbReference type="EMBL" id="CAE7259601.1"/>
    </source>
</evidence>
<keyword evidence="4" id="KW-0808">Transferase</keyword>
<dbReference type="Pfam" id="PF00644">
    <property type="entry name" value="PARP"/>
    <property type="match status" value="1"/>
</dbReference>
<dbReference type="EMBL" id="CAJNDS010001435">
    <property type="protein sequence ID" value="CAE7259601.1"/>
    <property type="molecule type" value="Genomic_DNA"/>
</dbReference>
<evidence type="ECO:0000256" key="3">
    <source>
        <dbReference type="ARBA" id="ARBA00024347"/>
    </source>
</evidence>
<protein>
    <recommendedName>
        <fullName evidence="4">Poly [ADP-ribose] polymerase</fullName>
        <shortName evidence="4">PARP</shortName>
        <ecNumber evidence="4">2.4.2.-</ecNumber>
    </recommendedName>
</protein>
<feature type="coiled-coil region" evidence="5">
    <location>
        <begin position="358"/>
        <end position="409"/>
    </location>
</feature>
<dbReference type="PROSITE" id="PS51059">
    <property type="entry name" value="PARP_CATALYTIC"/>
    <property type="match status" value="1"/>
</dbReference>
<keyword evidence="4" id="KW-0328">Glycosyltransferase</keyword>
<dbReference type="SUPFAM" id="SSF117839">
    <property type="entry name" value="WWE domain"/>
    <property type="match status" value="1"/>
</dbReference>
<dbReference type="Proteomes" id="UP000604046">
    <property type="component" value="Unassembled WGS sequence"/>
</dbReference>
<comment type="similarity">
    <text evidence="3">Belongs to the ARTD/PARP family.</text>
</comment>
<name>A0A812MJP9_9DINO</name>
<reference evidence="8" key="1">
    <citation type="submission" date="2021-02" db="EMBL/GenBank/DDBJ databases">
        <authorList>
            <person name="Dougan E. K."/>
            <person name="Rhodes N."/>
            <person name="Thang M."/>
            <person name="Chan C."/>
        </authorList>
    </citation>
    <scope>NUCLEOTIDE SEQUENCE</scope>
</reference>
<keyword evidence="5" id="KW-0175">Coiled coil</keyword>
<evidence type="ECO:0000259" key="6">
    <source>
        <dbReference type="PROSITE" id="PS50918"/>
    </source>
</evidence>
<comment type="caution">
    <text evidence="8">The sequence shown here is derived from an EMBL/GenBank/DDBJ whole genome shotgun (WGS) entry which is preliminary data.</text>
</comment>
<sequence>MPECFKCKDDASIGRVAIRDGKKWLWVWDSLYQWEDFSASWIALGQDIWSRPDSKVDASSVYCLKCWKDWGQHVQEGCARALSKSCEALAIQARIQLSDPTSANPFYCPHCVCYFNHGQSSLEKHLLSSPSHQAHRLARKRKMLLPNKEFTAPILDVSGCSTQTISDLIKGRYTAKHWHHGKPLYVKDGPQRAVIHFWDDRDGPRYHGWWLCPRVGDVVAWAYSSSNLSPGELTVPSSGWMVQMGNPNGCQSMSQDMALSIAVGQATDACNDSQVELRWEFLAGGDGEKEDWKPMGKDMNDALEKRWAEGWDEADASDIFYVQANGFCYGVDCTCMLQWNTKTQRRREIRRGGIRPDISKLTEKATQVEQLLTEKQELLDKNASLMAEVARLEQENKALERSQTDHATQMMLQEAWRVSRQQFQICIELNPWDASFSKIHKALLEACPSDHRGNCMRMKHFSITGLQQICNTNIWKDYEFRKEQVRKELDARPDVPAVTSALPWQVCSWAHLDAKINEVLVIHGTTSDKTTQIANFGFDERLARESGLYGQGIYFTDQSCKSLQYSGVQTWQNQSSGCFIIARVILGRPMYAQGPLKYLKVEPLVDLADPSKGRFHSVVAQPGTPTYSWPQVHREIIIFNGAQAYPEMIVHFKIS</sequence>
<feature type="domain" description="WWE" evidence="6">
    <location>
        <begin position="265"/>
        <end position="351"/>
    </location>
</feature>
<dbReference type="SUPFAM" id="SSF56399">
    <property type="entry name" value="ADP-ribosylation"/>
    <property type="match status" value="1"/>
</dbReference>
<dbReference type="GO" id="GO:0003950">
    <property type="term" value="F:NAD+ poly-ADP-ribosyltransferase activity"/>
    <property type="evidence" value="ECO:0007669"/>
    <property type="project" value="UniProtKB-UniRule"/>
</dbReference>
<evidence type="ECO:0000256" key="1">
    <source>
        <dbReference type="ARBA" id="ARBA00004123"/>
    </source>
</evidence>
<dbReference type="Gene3D" id="3.30.720.50">
    <property type="match status" value="1"/>
</dbReference>
<dbReference type="InterPro" id="IPR004170">
    <property type="entry name" value="WWE_dom"/>
</dbReference>
<keyword evidence="9" id="KW-1185">Reference proteome</keyword>
<proteinExistence type="inferred from homology"/>
<dbReference type="EC" id="2.4.2.-" evidence="4"/>
<dbReference type="AlphaFoldDB" id="A0A812MJP9"/>
<dbReference type="Gene3D" id="3.90.228.10">
    <property type="match status" value="1"/>
</dbReference>
<organism evidence="8 9">
    <name type="scientific">Symbiodinium natans</name>
    <dbReference type="NCBI Taxonomy" id="878477"/>
    <lineage>
        <taxon>Eukaryota</taxon>
        <taxon>Sar</taxon>
        <taxon>Alveolata</taxon>
        <taxon>Dinophyceae</taxon>
        <taxon>Suessiales</taxon>
        <taxon>Symbiodiniaceae</taxon>
        <taxon>Symbiodinium</taxon>
    </lineage>
</organism>
<evidence type="ECO:0000256" key="5">
    <source>
        <dbReference type="SAM" id="Coils"/>
    </source>
</evidence>
<evidence type="ECO:0000256" key="4">
    <source>
        <dbReference type="RuleBase" id="RU362114"/>
    </source>
</evidence>
<dbReference type="GO" id="GO:1990404">
    <property type="term" value="F:NAD+-protein mono-ADP-ribosyltransferase activity"/>
    <property type="evidence" value="ECO:0007669"/>
    <property type="project" value="TreeGrafter"/>
</dbReference>
<dbReference type="InterPro" id="IPR051712">
    <property type="entry name" value="ARTD-AVP"/>
</dbReference>